<dbReference type="EMBL" id="BAUU01000008">
    <property type="protein sequence ID" value="GAE30020.1"/>
    <property type="molecule type" value="Genomic_DNA"/>
</dbReference>
<keyword evidence="4" id="KW-0547">Nucleotide-binding</keyword>
<evidence type="ECO:0000259" key="9">
    <source>
        <dbReference type="Pfam" id="PF13614"/>
    </source>
</evidence>
<dbReference type="InterPro" id="IPR005702">
    <property type="entry name" value="Wzc-like_C"/>
</dbReference>
<protein>
    <recommendedName>
        <fullName evidence="2">non-specific protein-tyrosine kinase</fullName>
        <ecNumber evidence="2">2.7.10.2</ecNumber>
    </recommendedName>
</protein>
<organism evidence="10 11">
    <name type="scientific">Halalkalibacter hemicellulosilyticusJCM 9152</name>
    <dbReference type="NCBI Taxonomy" id="1236971"/>
    <lineage>
        <taxon>Bacteria</taxon>
        <taxon>Bacillati</taxon>
        <taxon>Bacillota</taxon>
        <taxon>Bacilli</taxon>
        <taxon>Bacillales</taxon>
        <taxon>Bacillaceae</taxon>
        <taxon>Halalkalibacter</taxon>
    </lineage>
</organism>
<feature type="domain" description="AAA" evidence="9">
    <location>
        <begin position="41"/>
        <end position="181"/>
    </location>
</feature>
<evidence type="ECO:0000256" key="2">
    <source>
        <dbReference type="ARBA" id="ARBA00011903"/>
    </source>
</evidence>
<evidence type="ECO:0000313" key="10">
    <source>
        <dbReference type="EMBL" id="GAE30020.1"/>
    </source>
</evidence>
<dbReference type="Pfam" id="PF13614">
    <property type="entry name" value="AAA_31"/>
    <property type="match status" value="1"/>
</dbReference>
<dbReference type="RefSeq" id="WP_035342221.1">
    <property type="nucleotide sequence ID" value="NZ_BAUU01000008.1"/>
</dbReference>
<comment type="catalytic activity">
    <reaction evidence="8">
        <text>L-tyrosyl-[protein] + ATP = O-phospho-L-tyrosyl-[protein] + ADP + H(+)</text>
        <dbReference type="Rhea" id="RHEA:10596"/>
        <dbReference type="Rhea" id="RHEA-COMP:10136"/>
        <dbReference type="Rhea" id="RHEA-COMP:20101"/>
        <dbReference type="ChEBI" id="CHEBI:15378"/>
        <dbReference type="ChEBI" id="CHEBI:30616"/>
        <dbReference type="ChEBI" id="CHEBI:46858"/>
        <dbReference type="ChEBI" id="CHEBI:61978"/>
        <dbReference type="ChEBI" id="CHEBI:456216"/>
        <dbReference type="EC" id="2.7.10.2"/>
    </reaction>
</comment>
<dbReference type="CDD" id="cd05387">
    <property type="entry name" value="BY-kinase"/>
    <property type="match status" value="1"/>
</dbReference>
<proteinExistence type="inferred from homology"/>
<dbReference type="GO" id="GO:0005524">
    <property type="term" value="F:ATP binding"/>
    <property type="evidence" value="ECO:0007669"/>
    <property type="project" value="UniProtKB-KW"/>
</dbReference>
<dbReference type="InterPro" id="IPR027417">
    <property type="entry name" value="P-loop_NTPase"/>
</dbReference>
<name>W4QDA0_9BACI</name>
<reference evidence="10" key="1">
    <citation type="journal article" date="2014" name="Genome Announc.">
        <title>Draft Genome Sequences of Three Alkaliphilic Bacillus Strains, Bacillus wakoensis JCM 9140T, Bacillus akibai JCM 9157T, and Bacillus hemicellulosilyticus JCM 9152T.</title>
        <authorList>
            <person name="Yuki M."/>
            <person name="Oshima K."/>
            <person name="Suda W."/>
            <person name="Oshida Y."/>
            <person name="Kitamura K."/>
            <person name="Iida T."/>
            <person name="Hattori M."/>
            <person name="Ohkuma M."/>
        </authorList>
    </citation>
    <scope>NUCLEOTIDE SEQUENCE [LARGE SCALE GENOMIC DNA]</scope>
    <source>
        <strain evidence="10">JCM 9152</strain>
    </source>
</reference>
<dbReference type="SUPFAM" id="SSF52540">
    <property type="entry name" value="P-loop containing nucleoside triphosphate hydrolases"/>
    <property type="match status" value="1"/>
</dbReference>
<dbReference type="NCBIfam" id="TIGR01007">
    <property type="entry name" value="eps_fam"/>
    <property type="match status" value="1"/>
</dbReference>
<dbReference type="InterPro" id="IPR025669">
    <property type="entry name" value="AAA_dom"/>
</dbReference>
<evidence type="ECO:0000313" key="11">
    <source>
        <dbReference type="Proteomes" id="UP000018895"/>
    </source>
</evidence>
<dbReference type="PANTHER" id="PTHR32309">
    <property type="entry name" value="TYROSINE-PROTEIN KINASE"/>
    <property type="match status" value="1"/>
</dbReference>
<dbReference type="Gene3D" id="3.40.50.300">
    <property type="entry name" value="P-loop containing nucleotide triphosphate hydrolases"/>
    <property type="match status" value="1"/>
</dbReference>
<dbReference type="Proteomes" id="UP000018895">
    <property type="component" value="Unassembled WGS sequence"/>
</dbReference>
<evidence type="ECO:0000256" key="1">
    <source>
        <dbReference type="ARBA" id="ARBA00007316"/>
    </source>
</evidence>
<evidence type="ECO:0000256" key="7">
    <source>
        <dbReference type="ARBA" id="ARBA00023137"/>
    </source>
</evidence>
<dbReference type="AlphaFoldDB" id="W4QDA0"/>
<keyword evidence="11" id="KW-1185">Reference proteome</keyword>
<dbReference type="EC" id="2.7.10.2" evidence="2"/>
<evidence type="ECO:0000256" key="8">
    <source>
        <dbReference type="ARBA" id="ARBA00051245"/>
    </source>
</evidence>
<dbReference type="GO" id="GO:0005886">
    <property type="term" value="C:plasma membrane"/>
    <property type="evidence" value="ECO:0007669"/>
    <property type="project" value="TreeGrafter"/>
</dbReference>
<gene>
    <name evidence="10" type="ORF">JCM9152_1413</name>
</gene>
<dbReference type="GO" id="GO:0004715">
    <property type="term" value="F:non-membrane spanning protein tyrosine kinase activity"/>
    <property type="evidence" value="ECO:0007669"/>
    <property type="project" value="UniProtKB-EC"/>
</dbReference>
<evidence type="ECO:0000256" key="3">
    <source>
        <dbReference type="ARBA" id="ARBA00022679"/>
    </source>
</evidence>
<keyword evidence="6" id="KW-0067">ATP-binding</keyword>
<comment type="caution">
    <text evidence="10">The sequence shown here is derived from an EMBL/GenBank/DDBJ whole genome shotgun (WGS) entry which is preliminary data.</text>
</comment>
<accession>W4QDA0</accession>
<dbReference type="PANTHER" id="PTHR32309:SF13">
    <property type="entry name" value="FERRIC ENTEROBACTIN TRANSPORT PROTEIN FEPE"/>
    <property type="match status" value="1"/>
</dbReference>
<dbReference type="InterPro" id="IPR050445">
    <property type="entry name" value="Bact_polysacc_biosynth/exp"/>
</dbReference>
<comment type="similarity">
    <text evidence="1">Belongs to the CpsD/CapB family.</text>
</comment>
<evidence type="ECO:0000256" key="6">
    <source>
        <dbReference type="ARBA" id="ARBA00022840"/>
    </source>
</evidence>
<keyword evidence="7" id="KW-0829">Tyrosine-protein kinase</keyword>
<evidence type="ECO:0000256" key="4">
    <source>
        <dbReference type="ARBA" id="ARBA00022741"/>
    </source>
</evidence>
<keyword evidence="5" id="KW-0418">Kinase</keyword>
<sequence>MGIRKKKRTIFRHAQSIIAEEYDVIRTNIEFSSYEHNTRSVVISSPQKGEGKSVTAANIAVSFAKQGKKILLIDGHMRNPTVHLFFQFRNCVGLSHILTGQRTAGETTNRTSIEGLHVITAGAIPYNTEELFRSVEMDRFMEQAYKLYDFVIVDGPPVLESPDAKMLAMKCDGVILVLKNNQTEDRAAIEAKNTLTIVKANILGAILNGKNSTAS</sequence>
<dbReference type="STRING" id="1236971.JCM9152_1413"/>
<evidence type="ECO:0000256" key="5">
    <source>
        <dbReference type="ARBA" id="ARBA00022777"/>
    </source>
</evidence>
<keyword evidence="3" id="KW-0808">Transferase</keyword>
<dbReference type="OrthoDB" id="9794577at2"/>